<evidence type="ECO:0000313" key="1">
    <source>
        <dbReference type="EMBL" id="DAF93092.1"/>
    </source>
</evidence>
<organism evidence="1">
    <name type="scientific">Myoviridae sp. ctcyQ27</name>
    <dbReference type="NCBI Taxonomy" id="2825139"/>
    <lineage>
        <taxon>Viruses</taxon>
        <taxon>Duplodnaviria</taxon>
        <taxon>Heunggongvirae</taxon>
        <taxon>Uroviricota</taxon>
        <taxon>Caudoviricetes</taxon>
    </lineage>
</organism>
<accession>A0A8S5UF75</accession>
<sequence length="405" mass="43138">MAMENRFAYRNAGTEKAPVWQEWLAATVADYVFMDATGDKNIKTYVDEKIAALIGGATPETLDTLSEIATWIESHKEVSDALNEAITKKADKDHRHDNATASADGFMSKEDKTKLDGIEEGANKYTHPATHAATMIVEDDNHQFITKAQKEQLTGNITYTNATPIVSAHGGVAVGDTFDNVPISKVLDKILYPYVAPVVSASAAPANGGTYEIGVGTTVTSVTANVTKKARTITKVEVFGSDSATALATKTDSVANGGAFKLEFTKELKAAAANGTRFTVKVTDSDNKVTSANTGTFSLVYPFYQGVVAAGATVDAAAVKALTKKVEVKGNKKWAYTAANQKMVFAYPASYGNLTKIFDANNFDVTGTFTKSTVNVSCADGTSVAYNVYVNSASTVSGFNMDFRF</sequence>
<proteinExistence type="predicted"/>
<protein>
    <submittedName>
        <fullName evidence="1">Uncharacterized protein</fullName>
    </submittedName>
</protein>
<reference evidence="1" key="1">
    <citation type="journal article" date="2021" name="Proc. Natl. Acad. Sci. U.S.A.">
        <title>A Catalog of Tens of Thousands of Viruses from Human Metagenomes Reveals Hidden Associations with Chronic Diseases.</title>
        <authorList>
            <person name="Tisza M.J."/>
            <person name="Buck C.B."/>
        </authorList>
    </citation>
    <scope>NUCLEOTIDE SEQUENCE</scope>
    <source>
        <strain evidence="1">CtcyQ27</strain>
    </source>
</reference>
<name>A0A8S5UF75_9CAUD</name>
<dbReference type="EMBL" id="BK016080">
    <property type="protein sequence ID" value="DAF93092.1"/>
    <property type="molecule type" value="Genomic_DNA"/>
</dbReference>